<dbReference type="EnsemblMetazoa" id="Aqu2.1.31115_001">
    <property type="protein sequence ID" value="Aqu2.1.31115_001"/>
    <property type="gene ID" value="Aqu2.1.31115"/>
</dbReference>
<accession>A0A1X7USZ9</accession>
<reference evidence="1" key="1">
    <citation type="submission" date="2017-05" db="UniProtKB">
        <authorList>
            <consortium name="EnsemblMetazoa"/>
        </authorList>
    </citation>
    <scope>IDENTIFICATION</scope>
</reference>
<organism evidence="1">
    <name type="scientific">Amphimedon queenslandica</name>
    <name type="common">Sponge</name>
    <dbReference type="NCBI Taxonomy" id="400682"/>
    <lineage>
        <taxon>Eukaryota</taxon>
        <taxon>Metazoa</taxon>
        <taxon>Porifera</taxon>
        <taxon>Demospongiae</taxon>
        <taxon>Heteroscleromorpha</taxon>
        <taxon>Haplosclerida</taxon>
        <taxon>Niphatidae</taxon>
        <taxon>Amphimedon</taxon>
    </lineage>
</organism>
<evidence type="ECO:0000313" key="1">
    <source>
        <dbReference type="EnsemblMetazoa" id="Aqu2.1.31115_001"/>
    </source>
</evidence>
<dbReference type="OrthoDB" id="10062908at2759"/>
<sequence length="200" mass="22456">MSSEKKQRDVMKNDLEPVKIIAEAVPFSFTTRHGSQEIKPAPLACVDDLESVIIHLLDEKKRLNQLTWHDGVIPPNEIWIELGGDKGGSSERAIIQHQRQVSKGFEKDEGLFVKSLDNALASFNVIRQAYHGGSFIGNHIHRALKPHNIRTLCSAIMTTADSLSRKDVELKGRAGEICTKYTDMFSLLEHVMKYMTAIDC</sequence>
<proteinExistence type="predicted"/>
<dbReference type="PANTHER" id="PTHR31424">
    <property type="entry name" value="PROTEIN CBG23806"/>
    <property type="match status" value="1"/>
</dbReference>
<protein>
    <submittedName>
        <fullName evidence="1">Uncharacterized protein</fullName>
    </submittedName>
</protein>
<dbReference type="AlphaFoldDB" id="A0A1X7USZ9"/>
<name>A0A1X7USZ9_AMPQE</name>
<dbReference type="InParanoid" id="A0A1X7USZ9"/>